<keyword evidence="1" id="KW-0732">Signal</keyword>
<comment type="caution">
    <text evidence="3">The sequence shown here is derived from an EMBL/GenBank/DDBJ whole genome shotgun (WGS) entry which is preliminary data.</text>
</comment>
<evidence type="ECO:0000313" key="5">
    <source>
        <dbReference type="Proteomes" id="UP001138672"/>
    </source>
</evidence>
<gene>
    <name evidence="3" type="ORF">J2Z56_003556</name>
    <name evidence="4" type="ORF">J2Z57_003449</name>
</gene>
<evidence type="ECO:0000259" key="2">
    <source>
        <dbReference type="Pfam" id="PF14240"/>
    </source>
</evidence>
<dbReference type="AlphaFoldDB" id="A0A9X0YQ14"/>
<name>A0A9X0YQ14_9FLAO</name>
<feature type="chain" id="PRO_5040785603" description="YHYH domain-containing protein" evidence="1">
    <location>
        <begin position="30"/>
        <end position="335"/>
    </location>
</feature>
<dbReference type="Proteomes" id="UP001231587">
    <property type="component" value="Unassembled WGS sequence"/>
</dbReference>
<sequence length="335" mass="36522">MKLRHLKIPVLRFTLFTVIVVGFSSCSSSDSDSTTDTDTEETDDSVSIDVDATYFYTEGETLTITTVPCSLSDGSSADCYQIVTTSVPADHNMGPWCPDNIDDDAEAGGIWLEDGEVYDVDGAFIKNMATFYNDDNWLMYDDNGDVYITETEEDCINAANPDVGTEYENFCVECIPDYITSVSQTWLIPITPVYQSSATYFNTAGGAQSTVPTTRGIALNGIEFSAPAPTSNILSAYTLAPFDDAGGHINVHQGYHYHAATGYSTTVDQEDGHAAQIGYALDGYAIYELLDEDGNEPTDLDDLRGHSDDVRGYHYHVDEAGNNNFINGLRGAYVL</sequence>
<evidence type="ECO:0000313" key="4">
    <source>
        <dbReference type="EMBL" id="MDQ0336988.1"/>
    </source>
</evidence>
<dbReference type="InterPro" id="IPR025924">
    <property type="entry name" value="YHYH_dom"/>
</dbReference>
<organism evidence="3 5">
    <name type="scientific">Formosa algae</name>
    <dbReference type="NCBI Taxonomy" id="225843"/>
    <lineage>
        <taxon>Bacteria</taxon>
        <taxon>Pseudomonadati</taxon>
        <taxon>Bacteroidota</taxon>
        <taxon>Flavobacteriia</taxon>
        <taxon>Flavobacteriales</taxon>
        <taxon>Flavobacteriaceae</taxon>
        <taxon>Formosa</taxon>
    </lineage>
</organism>
<dbReference type="EMBL" id="JAGGJQ010000012">
    <property type="protein sequence ID" value="MBP1841619.1"/>
    <property type="molecule type" value="Genomic_DNA"/>
</dbReference>
<proteinExistence type="predicted"/>
<dbReference type="Proteomes" id="UP001138672">
    <property type="component" value="Unassembled WGS sequence"/>
</dbReference>
<accession>A0A9X0YQ14</accession>
<dbReference type="Pfam" id="PF14240">
    <property type="entry name" value="YHYH"/>
    <property type="match status" value="1"/>
</dbReference>
<feature type="domain" description="YHYH" evidence="2">
    <location>
        <begin position="186"/>
        <end position="289"/>
    </location>
</feature>
<dbReference type="OrthoDB" id="9796530at2"/>
<evidence type="ECO:0000313" key="6">
    <source>
        <dbReference type="Proteomes" id="UP001231587"/>
    </source>
</evidence>
<protein>
    <recommendedName>
        <fullName evidence="2">YHYH domain-containing protein</fullName>
    </recommendedName>
</protein>
<evidence type="ECO:0000256" key="1">
    <source>
        <dbReference type="SAM" id="SignalP"/>
    </source>
</evidence>
<dbReference type="PROSITE" id="PS51257">
    <property type="entry name" value="PROKAR_LIPOPROTEIN"/>
    <property type="match status" value="1"/>
</dbReference>
<keyword evidence="6" id="KW-1185">Reference proteome</keyword>
<evidence type="ECO:0000313" key="3">
    <source>
        <dbReference type="EMBL" id="MBP1841619.1"/>
    </source>
</evidence>
<reference evidence="3" key="1">
    <citation type="submission" date="2021-03" db="EMBL/GenBank/DDBJ databases">
        <title>Genomic Encyclopedia of Type Strains, Phase IV (KMG-IV): sequencing the most valuable type-strain genomes for metagenomic binning, comparative biology and taxonomic classification.</title>
        <authorList>
            <person name="Goeker M."/>
        </authorList>
    </citation>
    <scope>NUCLEOTIDE SEQUENCE</scope>
    <source>
        <strain evidence="3">DSM 15523</strain>
        <strain evidence="4 6">DSM 16476</strain>
    </source>
</reference>
<dbReference type="EMBL" id="JAUSUU010000013">
    <property type="protein sequence ID" value="MDQ0336988.1"/>
    <property type="molecule type" value="Genomic_DNA"/>
</dbReference>
<dbReference type="RefSeq" id="WP_057781828.1">
    <property type="nucleotide sequence ID" value="NZ_JAGGJQ010000012.1"/>
</dbReference>
<feature type="signal peptide" evidence="1">
    <location>
        <begin position="1"/>
        <end position="29"/>
    </location>
</feature>